<feature type="domain" description="MADF" evidence="2">
    <location>
        <begin position="13"/>
        <end position="99"/>
    </location>
</feature>
<evidence type="ECO:0000259" key="2">
    <source>
        <dbReference type="PROSITE" id="PS51029"/>
    </source>
</evidence>
<dbReference type="InterPro" id="IPR006578">
    <property type="entry name" value="MADF-dom"/>
</dbReference>
<feature type="region of interest" description="Disordered" evidence="1">
    <location>
        <begin position="161"/>
        <end position="211"/>
    </location>
</feature>
<dbReference type="SMART" id="SM00595">
    <property type="entry name" value="MADF"/>
    <property type="match status" value="1"/>
</dbReference>
<feature type="compositionally biased region" description="Basic and acidic residues" evidence="1">
    <location>
        <begin position="302"/>
        <end position="313"/>
    </location>
</feature>
<reference evidence="3" key="2">
    <citation type="submission" date="2014-07" db="EMBL/GenBank/DDBJ databases">
        <authorList>
            <person name="Hull J."/>
        </authorList>
    </citation>
    <scope>NUCLEOTIDE SEQUENCE</scope>
</reference>
<dbReference type="EMBL" id="GBHO01004560">
    <property type="protein sequence ID" value="JAG39044.1"/>
    <property type="molecule type" value="Transcribed_RNA"/>
</dbReference>
<gene>
    <name evidence="3" type="primary">ycf3_1</name>
    <name evidence="4" type="synonym">ycf3_0</name>
    <name evidence="4" type="ORF">CM83_72748</name>
    <name evidence="3" type="ORF">CM83_72750</name>
</gene>
<organism evidence="3">
    <name type="scientific">Lygus hesperus</name>
    <name type="common">Western plant bug</name>
    <dbReference type="NCBI Taxonomy" id="30085"/>
    <lineage>
        <taxon>Eukaryota</taxon>
        <taxon>Metazoa</taxon>
        <taxon>Ecdysozoa</taxon>
        <taxon>Arthropoda</taxon>
        <taxon>Hexapoda</taxon>
        <taxon>Insecta</taxon>
        <taxon>Pterygota</taxon>
        <taxon>Neoptera</taxon>
        <taxon>Paraneoptera</taxon>
        <taxon>Hemiptera</taxon>
        <taxon>Heteroptera</taxon>
        <taxon>Panheteroptera</taxon>
        <taxon>Cimicomorpha</taxon>
        <taxon>Miridae</taxon>
        <taxon>Mirini</taxon>
        <taxon>Lygus</taxon>
    </lineage>
</organism>
<dbReference type="AlphaFoldDB" id="A0A0A9Z3M4"/>
<feature type="region of interest" description="Disordered" evidence="1">
    <location>
        <begin position="284"/>
        <end position="324"/>
    </location>
</feature>
<dbReference type="Pfam" id="PF10545">
    <property type="entry name" value="MADF_DNA_bdg"/>
    <property type="match status" value="1"/>
</dbReference>
<sequence length="477" mass="54394">MPPIDWTHEKCLLLISKFKTHEALWNRNVKEFHNPKKKEEEWYALAQEMNAPHVEVKKKIECLRGSYRRERSKIKSSKEVYSPKWFAYKFLHFLGESKSSNVIYNCSMSNDHEAVSSKIPHSQEQNKLCSPKRNSESLDKDEYILPDHAIELFTKKLRSDTVGLSQKSESTKEELGRRIEETTKVSSEATDTRSETLATPSDPTEDRAGWPNERRREVLSQDENQFNCFRNATLIRNIRNSIGTPTMKQPSKLLRASTKESTGLPDRVRRMVSQNKVDFSPKKRRMFRSGCGPYRPIRPKPKSKDTKTHKEPIKTPLKPNKKYPGRKIQPIVEVTSGSMDTLSDPLETIIEPTLDGTGLSDRLLEKEQVSPKAGLENVGVGGQSEITMAEPSKPYENVLARQSSKDVNDESSSVFKMNSTPLPRQEDDKSDDCTAFGQLVESSLRKLSSLQRIKAKMKLSQVLWDLELEALSHNTSA</sequence>
<dbReference type="PANTHER" id="PTHR21505">
    <property type="entry name" value="MADF DOMAIN-CONTAINING PROTEIN-RELATED"/>
    <property type="match status" value="1"/>
</dbReference>
<dbReference type="PANTHER" id="PTHR21505:SF8">
    <property type="entry name" value="DPT-YFP REPRESSOR BY OVEREXPRESSION, ISOFORM D-RELATED"/>
    <property type="match status" value="1"/>
</dbReference>
<feature type="compositionally biased region" description="Basic and acidic residues" evidence="1">
    <location>
        <begin position="169"/>
        <end position="183"/>
    </location>
</feature>
<evidence type="ECO:0000256" key="1">
    <source>
        <dbReference type="SAM" id="MobiDB-lite"/>
    </source>
</evidence>
<proteinExistence type="predicted"/>
<name>A0A0A9Z3M4_LYGHE</name>
<reference evidence="3" key="1">
    <citation type="journal article" date="2014" name="PLoS ONE">
        <title>Transcriptome-Based Identification of ABC Transporters in the Western Tarnished Plant Bug Lygus hesperus.</title>
        <authorList>
            <person name="Hull J.J."/>
            <person name="Chaney K."/>
            <person name="Geib S.M."/>
            <person name="Fabrick J.A."/>
            <person name="Brent C.S."/>
            <person name="Walsh D."/>
            <person name="Lavine L.C."/>
        </authorList>
    </citation>
    <scope>NUCLEOTIDE SEQUENCE</scope>
</reference>
<evidence type="ECO:0000313" key="3">
    <source>
        <dbReference type="EMBL" id="JAG39044.1"/>
    </source>
</evidence>
<dbReference type="PROSITE" id="PS51029">
    <property type="entry name" value="MADF"/>
    <property type="match status" value="1"/>
</dbReference>
<feature type="region of interest" description="Disordered" evidence="1">
    <location>
        <begin position="401"/>
        <end position="431"/>
    </location>
</feature>
<evidence type="ECO:0000313" key="4">
    <source>
        <dbReference type="EMBL" id="JAG39045.1"/>
    </source>
</evidence>
<feature type="compositionally biased region" description="Polar residues" evidence="1">
    <location>
        <begin position="410"/>
        <end position="422"/>
    </location>
</feature>
<protein>
    <submittedName>
        <fullName evidence="3">Photosystem I assembly protein ycf3</fullName>
    </submittedName>
</protein>
<feature type="compositionally biased region" description="Polar residues" evidence="1">
    <location>
        <begin position="184"/>
        <end position="202"/>
    </location>
</feature>
<accession>A0A0A9Z3M4</accession>
<dbReference type="EMBL" id="GBHO01004559">
    <property type="protein sequence ID" value="JAG39045.1"/>
    <property type="molecule type" value="Transcribed_RNA"/>
</dbReference>